<comment type="caution">
    <text evidence="2">The sequence shown here is derived from an EMBL/GenBank/DDBJ whole genome shotgun (WGS) entry which is preliminary data.</text>
</comment>
<feature type="domain" description="SnoaL-like" evidence="1">
    <location>
        <begin position="18"/>
        <end position="129"/>
    </location>
</feature>
<sequence>MPITDEDIAQLARDAEAAAVAIIRGDMRTYLSLIRHAEDYTLLPPFGGGARRGFDHSEEAVEAMANQFQGGEATLELVRSYVSGDLAVLVAIERQHGLVLDLPDQDWSLRVTLVFRRDSDGWQLAHRHADPLSHPVQPGLVAALARGEPVG</sequence>
<evidence type="ECO:0000259" key="1">
    <source>
        <dbReference type="Pfam" id="PF13474"/>
    </source>
</evidence>
<dbReference type="InterPro" id="IPR037401">
    <property type="entry name" value="SnoaL-like"/>
</dbReference>
<keyword evidence="3" id="KW-1185">Reference proteome</keyword>
<dbReference type="EMBL" id="BOQN01000001">
    <property type="protein sequence ID" value="GIM88229.1"/>
    <property type="molecule type" value="Genomic_DNA"/>
</dbReference>
<reference evidence="2 3" key="1">
    <citation type="submission" date="2021-03" db="EMBL/GenBank/DDBJ databases">
        <title>Whole genome shotgun sequence of Actinoplanes toevensis NBRC 105298.</title>
        <authorList>
            <person name="Komaki H."/>
            <person name="Tamura T."/>
        </authorList>
    </citation>
    <scope>NUCLEOTIDE SEQUENCE [LARGE SCALE GENOMIC DNA]</scope>
    <source>
        <strain evidence="2 3">NBRC 105298</strain>
    </source>
</reference>
<gene>
    <name evidence="2" type="ORF">Ato02nite_000220</name>
</gene>
<proteinExistence type="predicted"/>
<dbReference type="Proteomes" id="UP000677082">
    <property type="component" value="Unassembled WGS sequence"/>
</dbReference>
<organism evidence="2 3">
    <name type="scientific">Paractinoplanes toevensis</name>
    <dbReference type="NCBI Taxonomy" id="571911"/>
    <lineage>
        <taxon>Bacteria</taxon>
        <taxon>Bacillati</taxon>
        <taxon>Actinomycetota</taxon>
        <taxon>Actinomycetes</taxon>
        <taxon>Micromonosporales</taxon>
        <taxon>Micromonosporaceae</taxon>
        <taxon>Paractinoplanes</taxon>
    </lineage>
</organism>
<dbReference type="Pfam" id="PF13474">
    <property type="entry name" value="SnoaL_3"/>
    <property type="match status" value="1"/>
</dbReference>
<dbReference type="InterPro" id="IPR032710">
    <property type="entry name" value="NTF2-like_dom_sf"/>
</dbReference>
<name>A0A919T5N5_9ACTN</name>
<dbReference type="RefSeq" id="WP_213004221.1">
    <property type="nucleotide sequence ID" value="NZ_BOQN01000001.1"/>
</dbReference>
<protein>
    <recommendedName>
        <fullName evidence="1">SnoaL-like domain-containing protein</fullName>
    </recommendedName>
</protein>
<evidence type="ECO:0000313" key="2">
    <source>
        <dbReference type="EMBL" id="GIM88229.1"/>
    </source>
</evidence>
<dbReference type="AlphaFoldDB" id="A0A919T5N5"/>
<dbReference type="SUPFAM" id="SSF54427">
    <property type="entry name" value="NTF2-like"/>
    <property type="match status" value="1"/>
</dbReference>
<accession>A0A919T5N5</accession>
<dbReference type="Gene3D" id="3.10.450.50">
    <property type="match status" value="1"/>
</dbReference>
<evidence type="ECO:0000313" key="3">
    <source>
        <dbReference type="Proteomes" id="UP000677082"/>
    </source>
</evidence>